<dbReference type="EMBL" id="CP045894">
    <property type="protein sequence ID" value="QQP54938.1"/>
    <property type="molecule type" value="Genomic_DNA"/>
</dbReference>
<evidence type="ECO:0000256" key="4">
    <source>
        <dbReference type="ARBA" id="ARBA00008599"/>
    </source>
</evidence>
<evidence type="ECO:0000256" key="9">
    <source>
        <dbReference type="ARBA" id="ARBA00022989"/>
    </source>
</evidence>
<evidence type="ECO:0000256" key="8">
    <source>
        <dbReference type="ARBA" id="ARBA00022824"/>
    </source>
</evidence>
<evidence type="ECO:0000256" key="7">
    <source>
        <dbReference type="ARBA" id="ARBA00022737"/>
    </source>
</evidence>
<evidence type="ECO:0000256" key="5">
    <source>
        <dbReference type="ARBA" id="ARBA00022475"/>
    </source>
</evidence>
<organism evidence="11 12">
    <name type="scientific">Caligus rogercresseyi</name>
    <name type="common">Sea louse</name>
    <dbReference type="NCBI Taxonomy" id="217165"/>
    <lineage>
        <taxon>Eukaryota</taxon>
        <taxon>Metazoa</taxon>
        <taxon>Ecdysozoa</taxon>
        <taxon>Arthropoda</taxon>
        <taxon>Crustacea</taxon>
        <taxon>Multicrustacea</taxon>
        <taxon>Hexanauplia</taxon>
        <taxon>Copepoda</taxon>
        <taxon>Siphonostomatoida</taxon>
        <taxon>Caligidae</taxon>
        <taxon>Caligus</taxon>
    </lineage>
</organism>
<evidence type="ECO:0000256" key="3">
    <source>
        <dbReference type="ARBA" id="ARBA00004236"/>
    </source>
</evidence>
<keyword evidence="12" id="KW-1185">Reference proteome</keyword>
<dbReference type="InterPro" id="IPR017191">
    <property type="entry name" value="Junctophilin"/>
</dbReference>
<keyword evidence="6" id="KW-0812">Transmembrane</keyword>
<keyword evidence="10" id="KW-0472">Membrane</keyword>
<comment type="subcellular location">
    <subcellularLocation>
        <location evidence="3">Cell membrane</location>
    </subcellularLocation>
    <subcellularLocation>
        <location evidence="2">Endomembrane system</location>
        <topology evidence="2">Peripheral membrane protein</topology>
    </subcellularLocation>
    <subcellularLocation>
        <location evidence="1">Endoplasmic reticulum membrane</location>
        <topology evidence="1">Single-pass type IV membrane protein</topology>
    </subcellularLocation>
</comment>
<keyword evidence="5" id="KW-1003">Cell membrane</keyword>
<comment type="similarity">
    <text evidence="4">Belongs to the junctophilin family.</text>
</comment>
<evidence type="ECO:0000313" key="12">
    <source>
        <dbReference type="Proteomes" id="UP000595437"/>
    </source>
</evidence>
<protein>
    <submittedName>
        <fullName evidence="11">LOC100741061</fullName>
    </submittedName>
</protein>
<dbReference type="GO" id="GO:0005886">
    <property type="term" value="C:plasma membrane"/>
    <property type="evidence" value="ECO:0007669"/>
    <property type="project" value="UniProtKB-SubCell"/>
</dbReference>
<dbReference type="Proteomes" id="UP000595437">
    <property type="component" value="Chromosome 5"/>
</dbReference>
<dbReference type="PANTHER" id="PTHR23085">
    <property type="entry name" value="GH28348P"/>
    <property type="match status" value="1"/>
</dbReference>
<evidence type="ECO:0000256" key="1">
    <source>
        <dbReference type="ARBA" id="ARBA00004163"/>
    </source>
</evidence>
<keyword evidence="9" id="KW-1133">Transmembrane helix</keyword>
<dbReference type="PANTHER" id="PTHR23085:SF16">
    <property type="entry name" value="GH28348P"/>
    <property type="match status" value="1"/>
</dbReference>
<evidence type="ECO:0000256" key="10">
    <source>
        <dbReference type="ARBA" id="ARBA00023136"/>
    </source>
</evidence>
<dbReference type="GO" id="GO:0005789">
    <property type="term" value="C:endoplasmic reticulum membrane"/>
    <property type="evidence" value="ECO:0007669"/>
    <property type="project" value="UniProtKB-SubCell"/>
</dbReference>
<gene>
    <name evidence="11" type="ORF">FKW44_007934</name>
</gene>
<sequence length="176" mass="19592">MAKVRIFTYRIDCYKYYSVLLVGVHLKAIGRTGSDTASAGEWTQGLKGRYGVRQSTVSSAKYEGTWANGLQDGYGSETYADAGQTRNIFNSKSKNYNDFSYLGTYQGQWLRGMRHGYGVRTSAPLARHASVSSLNLDNEGANTEIETISTPEVASFSDHEATRCLIDDDLSWKERE</sequence>
<dbReference type="SUPFAM" id="SSF82185">
    <property type="entry name" value="Histone H3 K4-specific methyltransferase SET7/9 N-terminal domain"/>
    <property type="match status" value="1"/>
</dbReference>
<reference evidence="12" key="1">
    <citation type="submission" date="2021-01" db="EMBL/GenBank/DDBJ databases">
        <title>Caligus Genome Assembly.</title>
        <authorList>
            <person name="Gallardo-Escarate C."/>
        </authorList>
    </citation>
    <scope>NUCLEOTIDE SEQUENCE [LARGE SCALE GENOMIC DNA]</scope>
</reference>
<evidence type="ECO:0000256" key="6">
    <source>
        <dbReference type="ARBA" id="ARBA00022692"/>
    </source>
</evidence>
<accession>A0A7T8KFS5</accession>
<name>A0A7T8KFS5_CALRO</name>
<proteinExistence type="inferred from homology"/>
<dbReference type="OrthoDB" id="284854at2759"/>
<keyword evidence="8" id="KW-0256">Endoplasmic reticulum</keyword>
<dbReference type="Pfam" id="PF02493">
    <property type="entry name" value="MORN"/>
    <property type="match status" value="3"/>
</dbReference>
<keyword evidence="7" id="KW-0677">Repeat</keyword>
<dbReference type="GO" id="GO:0030314">
    <property type="term" value="C:junctional membrane complex"/>
    <property type="evidence" value="ECO:0007669"/>
    <property type="project" value="InterPro"/>
</dbReference>
<evidence type="ECO:0000313" key="11">
    <source>
        <dbReference type="EMBL" id="QQP54938.1"/>
    </source>
</evidence>
<dbReference type="InterPro" id="IPR003409">
    <property type="entry name" value="MORN"/>
</dbReference>
<evidence type="ECO:0000256" key="2">
    <source>
        <dbReference type="ARBA" id="ARBA00004184"/>
    </source>
</evidence>
<dbReference type="SMART" id="SM00698">
    <property type="entry name" value="MORN"/>
    <property type="match status" value="2"/>
</dbReference>
<dbReference type="AlphaFoldDB" id="A0A7T8KFS5"/>